<feature type="binding site" evidence="7">
    <location>
        <begin position="47"/>
        <end position="48"/>
    </location>
    <ligand>
        <name>substrate</name>
    </ligand>
</feature>
<dbReference type="SUPFAM" id="SSF53681">
    <property type="entry name" value="Aspartate/glutamate racemase"/>
    <property type="match status" value="2"/>
</dbReference>
<keyword evidence="4 7" id="KW-0573">Peptidoglycan synthesis</keyword>
<keyword evidence="6 7" id="KW-0961">Cell wall biogenesis/degradation</keyword>
<dbReference type="InterPro" id="IPR033134">
    <property type="entry name" value="Asp/Glu_racemase_AS_2"/>
</dbReference>
<dbReference type="InterPro" id="IPR015942">
    <property type="entry name" value="Asp/Glu/hydantoin_racemase"/>
</dbReference>
<keyword evidence="5 7" id="KW-0413">Isomerase</keyword>
<evidence type="ECO:0000256" key="1">
    <source>
        <dbReference type="ARBA" id="ARBA00001602"/>
    </source>
</evidence>
<evidence type="ECO:0000256" key="7">
    <source>
        <dbReference type="HAMAP-Rule" id="MF_00258"/>
    </source>
</evidence>
<dbReference type="InterPro" id="IPR018187">
    <property type="entry name" value="Asp/Glu_racemase_AS_1"/>
</dbReference>
<dbReference type="EC" id="5.1.1.3" evidence="2 7"/>
<dbReference type="InterPro" id="IPR001920">
    <property type="entry name" value="Asp/Glu_race"/>
</dbReference>
<evidence type="ECO:0000256" key="3">
    <source>
        <dbReference type="ARBA" id="ARBA00022960"/>
    </source>
</evidence>
<dbReference type="Pfam" id="PF01177">
    <property type="entry name" value="Asp_Glu_race"/>
    <property type="match status" value="1"/>
</dbReference>
<keyword evidence="9" id="KW-1185">Reference proteome</keyword>
<proteinExistence type="inferred from homology"/>
<feature type="binding site" evidence="7">
    <location>
        <begin position="79"/>
        <end position="80"/>
    </location>
    <ligand>
        <name>substrate</name>
    </ligand>
</feature>
<feature type="active site" description="Proton donor/acceptor" evidence="7">
    <location>
        <position position="78"/>
    </location>
</feature>
<gene>
    <name evidence="8" type="primary">murI_1</name>
    <name evidence="7" type="synonym">murI</name>
    <name evidence="8" type="ORF">AMOR_17580</name>
</gene>
<name>A0ABM7WTE9_9BACT</name>
<dbReference type="NCBIfam" id="TIGR00067">
    <property type="entry name" value="glut_race"/>
    <property type="match status" value="1"/>
</dbReference>
<dbReference type="PANTHER" id="PTHR21198:SF2">
    <property type="entry name" value="GLUTAMATE RACEMASE"/>
    <property type="match status" value="1"/>
</dbReference>
<evidence type="ECO:0000256" key="5">
    <source>
        <dbReference type="ARBA" id="ARBA00023235"/>
    </source>
</evidence>
<dbReference type="PROSITE" id="PS00924">
    <property type="entry name" value="ASP_GLU_RACEMASE_2"/>
    <property type="match status" value="1"/>
</dbReference>
<reference evidence="9" key="1">
    <citation type="journal article" date="2022" name="Int. J. Syst. Evol. Microbiol.">
        <title>Anaeromyxobacter oryzae sp. nov., Anaeromyxobacter diazotrophicus sp. nov. and Anaeromyxobacter paludicola sp. nov., isolated from paddy soils.</title>
        <authorList>
            <person name="Itoh H."/>
            <person name="Xu Z."/>
            <person name="Mise K."/>
            <person name="Masuda Y."/>
            <person name="Ushijima N."/>
            <person name="Hayakawa C."/>
            <person name="Shiratori Y."/>
            <person name="Senoo K."/>
        </authorList>
    </citation>
    <scope>NUCLEOTIDE SEQUENCE [LARGE SCALE GENOMIC DNA]</scope>
    <source>
        <strain evidence="9">Red232</strain>
    </source>
</reference>
<comment type="similarity">
    <text evidence="7">Belongs to the aspartate/glutamate racemases family.</text>
</comment>
<feature type="active site" description="Proton donor/acceptor" evidence="7">
    <location>
        <position position="188"/>
    </location>
</feature>
<protein>
    <recommendedName>
        <fullName evidence="2 7">Glutamate racemase</fullName>
        <ecNumber evidence="2 7">5.1.1.3</ecNumber>
    </recommendedName>
</protein>
<dbReference type="EMBL" id="AP025591">
    <property type="protein sequence ID" value="BDG02762.1"/>
    <property type="molecule type" value="Genomic_DNA"/>
</dbReference>
<keyword evidence="3 7" id="KW-0133">Cell shape</keyword>
<dbReference type="Gene3D" id="3.40.50.1860">
    <property type="match status" value="2"/>
</dbReference>
<accession>A0ABM7WTE9</accession>
<feature type="binding site" evidence="7">
    <location>
        <begin position="189"/>
        <end position="190"/>
    </location>
    <ligand>
        <name>substrate</name>
    </ligand>
</feature>
<sequence length="276" mass="28718">MTPALDPDGPIGVFDSGVGGLSVLRHVRARLPHEDLLYLADSAHAPYGDRSPAWIRARSVQLCEWLVSHGAKAIVVACNTATAAAASALRAHLTLPVIAMEPAVKPAAAATRSGVVGVLATSGTLESARFAALLDRFTAGIEVLAQPCPGLVEVIERGELDGSATRALVARFVRPLLTRGVDTIVLGCTHYPFVRDVIAAAAGPGVAIVDTGPAVAQQVERRLSEAGLLTPALAPGRDRLITTGNAAAAATVRLLWPEARVEVLDLELAPPDRWAP</sequence>
<evidence type="ECO:0000256" key="2">
    <source>
        <dbReference type="ARBA" id="ARBA00013090"/>
    </source>
</evidence>
<organism evidence="8 9">
    <name type="scientific">Anaeromyxobacter oryzae</name>
    <dbReference type="NCBI Taxonomy" id="2918170"/>
    <lineage>
        <taxon>Bacteria</taxon>
        <taxon>Pseudomonadati</taxon>
        <taxon>Myxococcota</taxon>
        <taxon>Myxococcia</taxon>
        <taxon>Myxococcales</taxon>
        <taxon>Cystobacterineae</taxon>
        <taxon>Anaeromyxobacteraceae</taxon>
        <taxon>Anaeromyxobacter</taxon>
    </lineage>
</organism>
<evidence type="ECO:0000256" key="4">
    <source>
        <dbReference type="ARBA" id="ARBA00022984"/>
    </source>
</evidence>
<comment type="pathway">
    <text evidence="7">Cell wall biogenesis; peptidoglycan biosynthesis.</text>
</comment>
<comment type="catalytic activity">
    <reaction evidence="1 7">
        <text>L-glutamate = D-glutamate</text>
        <dbReference type="Rhea" id="RHEA:12813"/>
        <dbReference type="ChEBI" id="CHEBI:29985"/>
        <dbReference type="ChEBI" id="CHEBI:29986"/>
        <dbReference type="EC" id="5.1.1.3"/>
    </reaction>
</comment>
<evidence type="ECO:0000313" key="9">
    <source>
        <dbReference type="Proteomes" id="UP001162891"/>
    </source>
</evidence>
<dbReference type="PROSITE" id="PS00923">
    <property type="entry name" value="ASP_GLU_RACEMASE_1"/>
    <property type="match status" value="1"/>
</dbReference>
<evidence type="ECO:0000313" key="8">
    <source>
        <dbReference type="EMBL" id="BDG02762.1"/>
    </source>
</evidence>
<dbReference type="Proteomes" id="UP001162891">
    <property type="component" value="Chromosome"/>
</dbReference>
<dbReference type="HAMAP" id="MF_00258">
    <property type="entry name" value="Glu_racemase"/>
    <property type="match status" value="1"/>
</dbReference>
<feature type="binding site" evidence="7">
    <location>
        <begin position="15"/>
        <end position="16"/>
    </location>
    <ligand>
        <name>substrate</name>
    </ligand>
</feature>
<dbReference type="RefSeq" id="WP_248360450.1">
    <property type="nucleotide sequence ID" value="NZ_AP025591.1"/>
</dbReference>
<evidence type="ECO:0000256" key="6">
    <source>
        <dbReference type="ARBA" id="ARBA00023316"/>
    </source>
</evidence>
<dbReference type="InterPro" id="IPR004391">
    <property type="entry name" value="Glu_race"/>
</dbReference>
<dbReference type="PANTHER" id="PTHR21198">
    <property type="entry name" value="GLUTAMATE RACEMASE"/>
    <property type="match status" value="1"/>
</dbReference>
<comment type="function">
    <text evidence="7">Provides the (R)-glutamate required for cell wall biosynthesis.</text>
</comment>